<reference evidence="1 2" key="1">
    <citation type="submission" date="2020-08" db="EMBL/GenBank/DDBJ databases">
        <title>Genomic Encyclopedia of Type Strains, Phase IV (KMG-IV): sequencing the most valuable type-strain genomes for metagenomic binning, comparative biology and taxonomic classification.</title>
        <authorList>
            <person name="Goeker M."/>
        </authorList>
    </citation>
    <scope>NUCLEOTIDE SEQUENCE [LARGE SCALE GENOMIC DNA]</scope>
    <source>
        <strain evidence="1 2">DSM 22071</strain>
    </source>
</reference>
<dbReference type="RefSeq" id="WP_183729912.1">
    <property type="nucleotide sequence ID" value="NZ_JACHID010000003.1"/>
</dbReference>
<evidence type="ECO:0000313" key="2">
    <source>
        <dbReference type="Proteomes" id="UP000528322"/>
    </source>
</evidence>
<name>A0A7W8DGF6_9BACT</name>
<dbReference type="EMBL" id="JACHID010000003">
    <property type="protein sequence ID" value="MBB5021360.1"/>
    <property type="molecule type" value="Genomic_DNA"/>
</dbReference>
<evidence type="ECO:0000313" key="1">
    <source>
        <dbReference type="EMBL" id="MBB5021360.1"/>
    </source>
</evidence>
<proteinExistence type="predicted"/>
<sequence length="262" mass="30233">MIEYTTITTNLNADKPLYMASQNAQWHPTDKSRQFKPKSVFIAMSFDDPDRITVKADYSYKNPHQLIYLPEKGFISWPINIDTCGTIISEIFDSPLFKTLISAIIDEHLDPDFEPEEIDRKIGTINVCSTKCTLSLMTNGVSITSAEQYIFQTLKMEKKWHDFTFSQAVNHVLCRIASSNCTYTFLEEAEMPGGDEVDHQVAAIEFVMLKRLVTYLQQRKLNKIPQELLSSLIADLDIVEYQNQEDTSEEIIHRFNNIFRNQ</sequence>
<dbReference type="Proteomes" id="UP000528322">
    <property type="component" value="Unassembled WGS sequence"/>
</dbReference>
<dbReference type="AlphaFoldDB" id="A0A7W8DGF6"/>
<accession>A0A7W8DGF6</accession>
<keyword evidence="2" id="KW-1185">Reference proteome</keyword>
<organism evidence="1 2">
    <name type="scientific">Desulfurispira natronophila</name>
    <dbReference type="NCBI Taxonomy" id="682562"/>
    <lineage>
        <taxon>Bacteria</taxon>
        <taxon>Pseudomonadati</taxon>
        <taxon>Chrysiogenota</taxon>
        <taxon>Chrysiogenia</taxon>
        <taxon>Chrysiogenales</taxon>
        <taxon>Chrysiogenaceae</taxon>
        <taxon>Desulfurispira</taxon>
    </lineage>
</organism>
<protein>
    <submittedName>
        <fullName evidence="1">Uncharacterized protein</fullName>
    </submittedName>
</protein>
<comment type="caution">
    <text evidence="1">The sequence shown here is derived from an EMBL/GenBank/DDBJ whole genome shotgun (WGS) entry which is preliminary data.</text>
</comment>
<gene>
    <name evidence="1" type="ORF">HNR37_000669</name>
</gene>